<proteinExistence type="predicted"/>
<name>A0A835YSZ7_9STRA</name>
<comment type="caution">
    <text evidence="2">The sequence shown here is derived from an EMBL/GenBank/DDBJ whole genome shotgun (WGS) entry which is preliminary data.</text>
</comment>
<accession>A0A835YSZ7</accession>
<feature type="region of interest" description="Disordered" evidence="1">
    <location>
        <begin position="1"/>
        <end position="59"/>
    </location>
</feature>
<dbReference type="EMBL" id="JAFCMP010000346">
    <property type="protein sequence ID" value="KAG5181052.1"/>
    <property type="molecule type" value="Genomic_DNA"/>
</dbReference>
<feature type="compositionally biased region" description="Basic and acidic residues" evidence="1">
    <location>
        <begin position="1"/>
        <end position="12"/>
    </location>
</feature>
<dbReference type="Proteomes" id="UP000664859">
    <property type="component" value="Unassembled WGS sequence"/>
</dbReference>
<feature type="compositionally biased region" description="Low complexity" evidence="1">
    <location>
        <begin position="14"/>
        <end position="26"/>
    </location>
</feature>
<feature type="compositionally biased region" description="Low complexity" evidence="1">
    <location>
        <begin position="41"/>
        <end position="55"/>
    </location>
</feature>
<protein>
    <submittedName>
        <fullName evidence="2">Uncharacterized protein</fullName>
    </submittedName>
</protein>
<reference evidence="2" key="1">
    <citation type="submission" date="2021-02" db="EMBL/GenBank/DDBJ databases">
        <title>First Annotated Genome of the Yellow-green Alga Tribonema minus.</title>
        <authorList>
            <person name="Mahan K.M."/>
        </authorList>
    </citation>
    <scope>NUCLEOTIDE SEQUENCE</scope>
    <source>
        <strain evidence="2">UTEX B ZZ1240</strain>
    </source>
</reference>
<evidence type="ECO:0000256" key="1">
    <source>
        <dbReference type="SAM" id="MobiDB-lite"/>
    </source>
</evidence>
<evidence type="ECO:0000313" key="2">
    <source>
        <dbReference type="EMBL" id="KAG5181052.1"/>
    </source>
</evidence>
<gene>
    <name evidence="2" type="ORF">JKP88DRAFT_349348</name>
</gene>
<dbReference type="AlphaFoldDB" id="A0A835YSZ7"/>
<keyword evidence="3" id="KW-1185">Reference proteome</keyword>
<evidence type="ECO:0000313" key="3">
    <source>
        <dbReference type="Proteomes" id="UP000664859"/>
    </source>
</evidence>
<feature type="region of interest" description="Disordered" evidence="1">
    <location>
        <begin position="142"/>
        <end position="219"/>
    </location>
</feature>
<organism evidence="2 3">
    <name type="scientific">Tribonema minus</name>
    <dbReference type="NCBI Taxonomy" id="303371"/>
    <lineage>
        <taxon>Eukaryota</taxon>
        <taxon>Sar</taxon>
        <taxon>Stramenopiles</taxon>
        <taxon>Ochrophyta</taxon>
        <taxon>PX clade</taxon>
        <taxon>Xanthophyceae</taxon>
        <taxon>Tribonematales</taxon>
        <taxon>Tribonemataceae</taxon>
        <taxon>Tribonema</taxon>
    </lineage>
</organism>
<sequence>MGDAPGGDRDRNSAAAATGAEALHGARSPFTAGGAGGGLRNSGAAAAGAEAMPGARQRAPEFEAVDRAREQVRTARRAFISARAEIDGLRALLLAAEERFVAAWSATLRAEHALGSRRNEALAFELLFRRAFIAEALREEARADTPEADQLATTPLTPRKLRIPPIRAAGDPTVPAPGAASDDDEGGPPPKKRHSMPVVGGRWSPRAGGDGAQALCPLA</sequence>